<protein>
    <submittedName>
        <fullName evidence="2">Uncharacterized protein</fullName>
    </submittedName>
</protein>
<name>A0A4R1F3X8_9GAMM</name>
<dbReference type="EMBL" id="SMFQ01000003">
    <property type="protein sequence ID" value="TCJ87274.1"/>
    <property type="molecule type" value="Genomic_DNA"/>
</dbReference>
<dbReference type="RefSeq" id="WP_131905568.1">
    <property type="nucleotide sequence ID" value="NZ_BAAAFU010000004.1"/>
</dbReference>
<accession>A0A4R1F3X8</accession>
<evidence type="ECO:0000313" key="2">
    <source>
        <dbReference type="EMBL" id="TCJ87274.1"/>
    </source>
</evidence>
<dbReference type="Proteomes" id="UP000294887">
    <property type="component" value="Unassembled WGS sequence"/>
</dbReference>
<feature type="compositionally biased region" description="Polar residues" evidence="1">
    <location>
        <begin position="34"/>
        <end position="60"/>
    </location>
</feature>
<keyword evidence="3" id="KW-1185">Reference proteome</keyword>
<gene>
    <name evidence="2" type="ORF">EV695_1782</name>
</gene>
<sequence length="125" mass="12986">MASVSSKSTGIDSTKLDISKSDLSSTIDVATQNASIHYKSSPNTSTDGESSQKTLSTKTPLSVAEAKQQLRHNAATIDYLAPVKENPIQSVGISFFAGLLAGAEKTSALATSKVTSLVAKSLIQL</sequence>
<feature type="region of interest" description="Disordered" evidence="1">
    <location>
        <begin position="34"/>
        <end position="63"/>
    </location>
</feature>
<organism evidence="2 3">
    <name type="scientific">Cocleimonas flava</name>
    <dbReference type="NCBI Taxonomy" id="634765"/>
    <lineage>
        <taxon>Bacteria</taxon>
        <taxon>Pseudomonadati</taxon>
        <taxon>Pseudomonadota</taxon>
        <taxon>Gammaproteobacteria</taxon>
        <taxon>Thiotrichales</taxon>
        <taxon>Thiotrichaceae</taxon>
        <taxon>Cocleimonas</taxon>
    </lineage>
</organism>
<evidence type="ECO:0000256" key="1">
    <source>
        <dbReference type="SAM" id="MobiDB-lite"/>
    </source>
</evidence>
<dbReference type="AlphaFoldDB" id="A0A4R1F3X8"/>
<comment type="caution">
    <text evidence="2">The sequence shown here is derived from an EMBL/GenBank/DDBJ whole genome shotgun (WGS) entry which is preliminary data.</text>
</comment>
<dbReference type="OrthoDB" id="5625825at2"/>
<evidence type="ECO:0000313" key="3">
    <source>
        <dbReference type="Proteomes" id="UP000294887"/>
    </source>
</evidence>
<reference evidence="2 3" key="1">
    <citation type="submission" date="2019-03" db="EMBL/GenBank/DDBJ databases">
        <title>Genomic Encyclopedia of Type Strains, Phase IV (KMG-IV): sequencing the most valuable type-strain genomes for metagenomic binning, comparative biology and taxonomic classification.</title>
        <authorList>
            <person name="Goeker M."/>
        </authorList>
    </citation>
    <scope>NUCLEOTIDE SEQUENCE [LARGE SCALE GENOMIC DNA]</scope>
    <source>
        <strain evidence="2 3">DSM 24830</strain>
    </source>
</reference>
<proteinExistence type="predicted"/>